<feature type="region of interest" description="Disordered" evidence="1">
    <location>
        <begin position="95"/>
        <end position="163"/>
    </location>
</feature>
<feature type="compositionally biased region" description="Low complexity" evidence="1">
    <location>
        <begin position="95"/>
        <end position="104"/>
    </location>
</feature>
<evidence type="ECO:0000313" key="2">
    <source>
        <dbReference type="EMBL" id="QQZ50998.1"/>
    </source>
</evidence>
<dbReference type="SUPFAM" id="SSF81901">
    <property type="entry name" value="HCP-like"/>
    <property type="match status" value="1"/>
</dbReference>
<gene>
    <name evidence="2" type="ORF">JKL49_07280</name>
</gene>
<evidence type="ECO:0000256" key="1">
    <source>
        <dbReference type="SAM" id="MobiDB-lite"/>
    </source>
</evidence>
<accession>A0A974P5H5</accession>
<dbReference type="InterPro" id="IPR011990">
    <property type="entry name" value="TPR-like_helical_dom_sf"/>
</dbReference>
<dbReference type="Gene3D" id="1.25.40.10">
    <property type="entry name" value="Tetratricopeptide repeat domain"/>
    <property type="match status" value="1"/>
</dbReference>
<dbReference type="InterPro" id="IPR036365">
    <property type="entry name" value="PGBD-like_sf"/>
</dbReference>
<protein>
    <submittedName>
        <fullName evidence="2">SEL1-like repeat protein</fullName>
    </submittedName>
</protein>
<dbReference type="SMART" id="SM00671">
    <property type="entry name" value="SEL1"/>
    <property type="match status" value="1"/>
</dbReference>
<proteinExistence type="predicted"/>
<dbReference type="SUPFAM" id="SSF47090">
    <property type="entry name" value="PGBD-like"/>
    <property type="match status" value="1"/>
</dbReference>
<reference evidence="2" key="1">
    <citation type="submission" date="2021-01" db="EMBL/GenBank/DDBJ databases">
        <title>Genome sequence of Phenylobacterium sp. 20VBR1 isolated from a valley glaceir, Ny-Alesund, Svalbard.</title>
        <authorList>
            <person name="Thomas F.A."/>
            <person name="Krishnan K.P."/>
            <person name="Sinha R.K."/>
        </authorList>
    </citation>
    <scope>NUCLEOTIDE SEQUENCE</scope>
    <source>
        <strain evidence="2">20VBR1</strain>
    </source>
</reference>
<dbReference type="EMBL" id="CP068570">
    <property type="protein sequence ID" value="QQZ50998.1"/>
    <property type="molecule type" value="Genomic_DNA"/>
</dbReference>
<dbReference type="PANTHER" id="PTHR43628">
    <property type="entry name" value="ACTIVATOR OF C KINASE PROTEIN 1-RELATED"/>
    <property type="match status" value="1"/>
</dbReference>
<dbReference type="InterPro" id="IPR006597">
    <property type="entry name" value="Sel1-like"/>
</dbReference>
<dbReference type="AlphaFoldDB" id="A0A974P5H5"/>
<organism evidence="2">
    <name type="scientific">Phenylobacterium glaciei</name>
    <dbReference type="NCBI Taxonomy" id="2803784"/>
    <lineage>
        <taxon>Bacteria</taxon>
        <taxon>Pseudomonadati</taxon>
        <taxon>Pseudomonadota</taxon>
        <taxon>Alphaproteobacteria</taxon>
        <taxon>Caulobacterales</taxon>
        <taxon>Caulobacteraceae</taxon>
        <taxon>Phenylobacterium</taxon>
    </lineage>
</organism>
<feature type="compositionally biased region" description="Pro residues" evidence="1">
    <location>
        <begin position="105"/>
        <end position="115"/>
    </location>
</feature>
<sequence>MKKDLIEARRWTERAAEGGDPKAMHNLGISYISGAGGPKNSTTAAQWFRRAADLGLVDSQYNLAALYEQGLGSARTRRSPTSGIWSPLARATARPAPALSGWPPASRPTPAPWPSARPRRSAPTRPTLDRPGHRPGGRPGLTDGRHRPARAVPARLLSGPHRRQRLGRLKLAVAAYQRDQGMQATGTLDPPTVSKLSVFTR</sequence>
<name>A0A974P5H5_9CAUL</name>
<dbReference type="Pfam" id="PF08238">
    <property type="entry name" value="Sel1"/>
    <property type="match status" value="3"/>
</dbReference>
<dbReference type="InterPro" id="IPR052945">
    <property type="entry name" value="Mitotic_Regulator"/>
</dbReference>
<dbReference type="PANTHER" id="PTHR43628:SF1">
    <property type="entry name" value="CHITIN SYNTHASE REGULATORY FACTOR 2-RELATED"/>
    <property type="match status" value="1"/>
</dbReference>